<evidence type="ECO:0000256" key="1">
    <source>
        <dbReference type="SAM" id="MobiDB-lite"/>
    </source>
</evidence>
<feature type="compositionally biased region" description="Basic residues" evidence="1">
    <location>
        <begin position="41"/>
        <end position="58"/>
    </location>
</feature>
<comment type="caution">
    <text evidence="2">The sequence shown here is derived from an EMBL/GenBank/DDBJ whole genome shotgun (WGS) entry which is preliminary data.</text>
</comment>
<evidence type="ECO:0000313" key="3">
    <source>
        <dbReference type="Proteomes" id="UP000688947"/>
    </source>
</evidence>
<sequence>MERAVSAASDANDAPTQVQTPHAHVPRQPRRIHPRITSPRLLRRRTLRSLCKSSKRTRSSACRRPQVLRQGTPISHSVGAPLLLQ</sequence>
<evidence type="ECO:0000313" key="2">
    <source>
        <dbReference type="EMBL" id="KAG6952812.1"/>
    </source>
</evidence>
<dbReference type="EMBL" id="JAENGZ010000885">
    <property type="protein sequence ID" value="KAG6952812.1"/>
    <property type="molecule type" value="Genomic_DNA"/>
</dbReference>
<feature type="compositionally biased region" description="Basic residues" evidence="1">
    <location>
        <begin position="24"/>
        <end position="34"/>
    </location>
</feature>
<dbReference type="Proteomes" id="UP000688947">
    <property type="component" value="Unassembled WGS sequence"/>
</dbReference>
<name>A0A8T1U5H2_9STRA</name>
<feature type="region of interest" description="Disordered" evidence="1">
    <location>
        <begin position="1"/>
        <end position="85"/>
    </location>
</feature>
<reference evidence="2" key="1">
    <citation type="submission" date="2021-01" db="EMBL/GenBank/DDBJ databases">
        <title>Phytophthora aleatoria, a newly-described species from Pinus radiata is distinct from Phytophthora cactorum isolates based on comparative genomics.</title>
        <authorList>
            <person name="Mcdougal R."/>
            <person name="Panda P."/>
            <person name="Williams N."/>
            <person name="Studholme D.J."/>
        </authorList>
    </citation>
    <scope>NUCLEOTIDE SEQUENCE</scope>
    <source>
        <strain evidence="2">NZFS 3830</strain>
    </source>
</reference>
<gene>
    <name evidence="2" type="ORF">JG687_00012762</name>
</gene>
<protein>
    <submittedName>
        <fullName evidence="2">Uncharacterized protein</fullName>
    </submittedName>
</protein>
<proteinExistence type="predicted"/>
<organism evidence="2 3">
    <name type="scientific">Phytophthora cactorum</name>
    <dbReference type="NCBI Taxonomy" id="29920"/>
    <lineage>
        <taxon>Eukaryota</taxon>
        <taxon>Sar</taxon>
        <taxon>Stramenopiles</taxon>
        <taxon>Oomycota</taxon>
        <taxon>Peronosporomycetes</taxon>
        <taxon>Peronosporales</taxon>
        <taxon>Peronosporaceae</taxon>
        <taxon>Phytophthora</taxon>
    </lineage>
</organism>
<accession>A0A8T1U5H2</accession>
<dbReference type="AlphaFoldDB" id="A0A8T1U5H2"/>